<accession>A0ACB7HA24</accession>
<keyword evidence="2" id="KW-1185">Reference proteome</keyword>
<dbReference type="Proteomes" id="UP000091857">
    <property type="component" value="Chromosome 8"/>
</dbReference>
<dbReference type="EMBL" id="CM004394">
    <property type="protein sequence ID" value="KAG8649287.1"/>
    <property type="molecule type" value="Genomic_DNA"/>
</dbReference>
<protein>
    <submittedName>
        <fullName evidence="1">Uncharacterized protein</fullName>
    </submittedName>
</protein>
<gene>
    <name evidence="1" type="ORF">MANES_08G100380v8</name>
</gene>
<sequence>MSPYRLVYGKACHLPVELEHKAYWAVKNCNMDLKEAGHHRKLQLQELEEIRRDAYENSWNYKTKTKASHDNHLSRKQFEVGDKVLLFDSRLKLFPGKLRSRWIRPFIVEHVYPHGAVDIRSIETGKIFKVNGHRLKPYFEGFAVQVVEEIPLQHPSA</sequence>
<name>A0ACB7HA24_MANES</name>
<proteinExistence type="predicted"/>
<reference evidence="2" key="1">
    <citation type="journal article" date="2016" name="Nat. Biotechnol.">
        <title>Sequencing wild and cultivated cassava and related species reveals extensive interspecific hybridization and genetic diversity.</title>
        <authorList>
            <person name="Bredeson J.V."/>
            <person name="Lyons J.B."/>
            <person name="Prochnik S.E."/>
            <person name="Wu G.A."/>
            <person name="Ha C.M."/>
            <person name="Edsinger-Gonzales E."/>
            <person name="Grimwood J."/>
            <person name="Schmutz J."/>
            <person name="Rabbi I.Y."/>
            <person name="Egesi C."/>
            <person name="Nauluvula P."/>
            <person name="Lebot V."/>
            <person name="Ndunguru J."/>
            <person name="Mkamilo G."/>
            <person name="Bart R.S."/>
            <person name="Setter T.L."/>
            <person name="Gleadow R.M."/>
            <person name="Kulakow P."/>
            <person name="Ferguson M.E."/>
            <person name="Rounsley S."/>
            <person name="Rokhsar D.S."/>
        </authorList>
    </citation>
    <scope>NUCLEOTIDE SEQUENCE [LARGE SCALE GENOMIC DNA]</scope>
    <source>
        <strain evidence="2">cv. AM560-2</strain>
    </source>
</reference>
<comment type="caution">
    <text evidence="1">The sequence shown here is derived from an EMBL/GenBank/DDBJ whole genome shotgun (WGS) entry which is preliminary data.</text>
</comment>
<organism evidence="1 2">
    <name type="scientific">Manihot esculenta</name>
    <name type="common">Cassava</name>
    <name type="synonym">Jatropha manihot</name>
    <dbReference type="NCBI Taxonomy" id="3983"/>
    <lineage>
        <taxon>Eukaryota</taxon>
        <taxon>Viridiplantae</taxon>
        <taxon>Streptophyta</taxon>
        <taxon>Embryophyta</taxon>
        <taxon>Tracheophyta</taxon>
        <taxon>Spermatophyta</taxon>
        <taxon>Magnoliopsida</taxon>
        <taxon>eudicotyledons</taxon>
        <taxon>Gunneridae</taxon>
        <taxon>Pentapetalae</taxon>
        <taxon>rosids</taxon>
        <taxon>fabids</taxon>
        <taxon>Malpighiales</taxon>
        <taxon>Euphorbiaceae</taxon>
        <taxon>Crotonoideae</taxon>
        <taxon>Manihoteae</taxon>
        <taxon>Manihot</taxon>
    </lineage>
</organism>
<evidence type="ECO:0000313" key="1">
    <source>
        <dbReference type="EMBL" id="KAG8649287.1"/>
    </source>
</evidence>
<evidence type="ECO:0000313" key="2">
    <source>
        <dbReference type="Proteomes" id="UP000091857"/>
    </source>
</evidence>